<feature type="compositionally biased region" description="Polar residues" evidence="1">
    <location>
        <begin position="136"/>
        <end position="168"/>
    </location>
</feature>
<evidence type="ECO:0000256" key="1">
    <source>
        <dbReference type="SAM" id="MobiDB-lite"/>
    </source>
</evidence>
<feature type="region of interest" description="Disordered" evidence="1">
    <location>
        <begin position="1"/>
        <end position="168"/>
    </location>
</feature>
<evidence type="ECO:0000313" key="2">
    <source>
        <dbReference type="EMBL" id="JAE23304.1"/>
    </source>
</evidence>
<sequence length="212" mass="22156">MAGEGEEAAAAEEKQHQAITPLTMRRHHSSPAIRQHKARTKQEITTVASSSSVSVEGAGKRRRTVQFASGPGHGAGKASSIDGPGPLQGRAPAAALPTPPPPPIQPLNGKGIHRNRIPPLAPPTPPRSSTAAAITNHHQVTNNQPTNQGRPRRNLGSNTPRPTRSKQLSAVPVVGQQYQCQCQAAKRSGGTGWWDGAKAGSFSWLISGGLGT</sequence>
<reference evidence="2" key="2">
    <citation type="journal article" date="2015" name="Data Brief">
        <title>Shoot transcriptome of the giant reed, Arundo donax.</title>
        <authorList>
            <person name="Barrero R.A."/>
            <person name="Guerrero F.D."/>
            <person name="Moolhuijzen P."/>
            <person name="Goolsby J.A."/>
            <person name="Tidwell J."/>
            <person name="Bellgard S.E."/>
            <person name="Bellgard M.I."/>
        </authorList>
    </citation>
    <scope>NUCLEOTIDE SEQUENCE</scope>
    <source>
        <tissue evidence="2">Shoot tissue taken approximately 20 cm above the soil surface</tissue>
    </source>
</reference>
<dbReference type="EMBL" id="GBRH01174592">
    <property type="protein sequence ID" value="JAE23304.1"/>
    <property type="molecule type" value="Transcribed_RNA"/>
</dbReference>
<organism evidence="2">
    <name type="scientific">Arundo donax</name>
    <name type="common">Giant reed</name>
    <name type="synonym">Donax arundinaceus</name>
    <dbReference type="NCBI Taxonomy" id="35708"/>
    <lineage>
        <taxon>Eukaryota</taxon>
        <taxon>Viridiplantae</taxon>
        <taxon>Streptophyta</taxon>
        <taxon>Embryophyta</taxon>
        <taxon>Tracheophyta</taxon>
        <taxon>Spermatophyta</taxon>
        <taxon>Magnoliopsida</taxon>
        <taxon>Liliopsida</taxon>
        <taxon>Poales</taxon>
        <taxon>Poaceae</taxon>
        <taxon>PACMAD clade</taxon>
        <taxon>Arundinoideae</taxon>
        <taxon>Arundineae</taxon>
        <taxon>Arundo</taxon>
    </lineage>
</organism>
<protein>
    <submittedName>
        <fullName evidence="2">Uncharacterized protein</fullName>
    </submittedName>
</protein>
<name>A0A0A9GIQ7_ARUDO</name>
<accession>A0A0A9GIQ7</accession>
<feature type="compositionally biased region" description="Basic residues" evidence="1">
    <location>
        <begin position="24"/>
        <end position="39"/>
    </location>
</feature>
<proteinExistence type="predicted"/>
<dbReference type="AlphaFoldDB" id="A0A0A9GIQ7"/>
<reference evidence="2" key="1">
    <citation type="submission" date="2014-09" db="EMBL/GenBank/DDBJ databases">
        <authorList>
            <person name="Magalhaes I.L.F."/>
            <person name="Oliveira U."/>
            <person name="Santos F.R."/>
            <person name="Vidigal T.H.D.A."/>
            <person name="Brescovit A.D."/>
            <person name="Santos A.J."/>
        </authorList>
    </citation>
    <scope>NUCLEOTIDE SEQUENCE</scope>
    <source>
        <tissue evidence="2">Shoot tissue taken approximately 20 cm above the soil surface</tissue>
    </source>
</reference>
<feature type="compositionally biased region" description="Acidic residues" evidence="1">
    <location>
        <begin position="1"/>
        <end position="10"/>
    </location>
</feature>